<accession>A0ACD5VPL5</accession>
<evidence type="ECO:0000313" key="1">
    <source>
        <dbReference type="EnsemblPlants" id="AVESA.00010b.r2.3CG0492550.1.CDS"/>
    </source>
</evidence>
<dbReference type="EnsemblPlants" id="AVESA.00010b.r2.3CG0492550.1">
    <property type="protein sequence ID" value="AVESA.00010b.r2.3CG0492550.1.CDS"/>
    <property type="gene ID" value="AVESA.00010b.r2.3CG0492550"/>
</dbReference>
<evidence type="ECO:0000313" key="2">
    <source>
        <dbReference type="Proteomes" id="UP001732700"/>
    </source>
</evidence>
<reference evidence="1" key="1">
    <citation type="submission" date="2021-05" db="EMBL/GenBank/DDBJ databases">
        <authorList>
            <person name="Scholz U."/>
            <person name="Mascher M."/>
            <person name="Fiebig A."/>
        </authorList>
    </citation>
    <scope>NUCLEOTIDE SEQUENCE [LARGE SCALE GENOMIC DNA]</scope>
</reference>
<sequence>MASPEGGALVPPHRRKGGAPDPNYELRPNKFTVAMHHGGFFYGIGTNRAYIDGKLDFFDECDNQTWSQDSIDNMLNQLGYPASWLEHKKSRRGAATGNEEIKEEFVPDEEVKKADSDINDSDYDFEDGEEESDAFEDDSDYKKNIDADVEDGQLGKKEANHVWPDDGVPEDDYLEPLPAEDDLLKSFKARIFNPVVDMENPIFKLAMAFSTMQEVRNAVAQYSVKNRVQVKKKRNNSVRLEAHCAEGCTCQLVISWDNRTEKFLVKEYVGEHSCESVWNVKEMTYLWLANRYVEFFRDNESVSIKAFGKHVQGELNILPTRFKLAKAKYAALEVIHGDEKMQYNNLWDYGEELRNRNPGTSFYLRTIGNPGIFSTCYFP</sequence>
<protein>
    <submittedName>
        <fullName evidence="1">Uncharacterized protein</fullName>
    </submittedName>
</protein>
<proteinExistence type="predicted"/>
<keyword evidence="2" id="KW-1185">Reference proteome</keyword>
<name>A0ACD5VPL5_AVESA</name>
<dbReference type="Proteomes" id="UP001732700">
    <property type="component" value="Chromosome 3C"/>
</dbReference>
<organism evidence="1 2">
    <name type="scientific">Avena sativa</name>
    <name type="common">Oat</name>
    <dbReference type="NCBI Taxonomy" id="4498"/>
    <lineage>
        <taxon>Eukaryota</taxon>
        <taxon>Viridiplantae</taxon>
        <taxon>Streptophyta</taxon>
        <taxon>Embryophyta</taxon>
        <taxon>Tracheophyta</taxon>
        <taxon>Spermatophyta</taxon>
        <taxon>Magnoliopsida</taxon>
        <taxon>Liliopsida</taxon>
        <taxon>Poales</taxon>
        <taxon>Poaceae</taxon>
        <taxon>BOP clade</taxon>
        <taxon>Pooideae</taxon>
        <taxon>Poodae</taxon>
        <taxon>Poeae</taxon>
        <taxon>Poeae Chloroplast Group 1 (Aveneae type)</taxon>
        <taxon>Aveninae</taxon>
        <taxon>Avena</taxon>
    </lineage>
</organism>
<reference evidence="1" key="2">
    <citation type="submission" date="2025-09" db="UniProtKB">
        <authorList>
            <consortium name="EnsemblPlants"/>
        </authorList>
    </citation>
    <scope>IDENTIFICATION</scope>
</reference>